<reference evidence="1" key="1">
    <citation type="submission" date="2014-11" db="EMBL/GenBank/DDBJ databases">
        <authorList>
            <person name="Amaro Gonzalez C."/>
        </authorList>
    </citation>
    <scope>NUCLEOTIDE SEQUENCE</scope>
</reference>
<proteinExistence type="predicted"/>
<dbReference type="AlphaFoldDB" id="A0A0E9WK39"/>
<reference evidence="1" key="2">
    <citation type="journal article" date="2015" name="Fish Shellfish Immunol.">
        <title>Early steps in the European eel (Anguilla anguilla)-Vibrio vulnificus interaction in the gills: Role of the RtxA13 toxin.</title>
        <authorList>
            <person name="Callol A."/>
            <person name="Pajuelo D."/>
            <person name="Ebbesson L."/>
            <person name="Teles M."/>
            <person name="MacKenzie S."/>
            <person name="Amaro C."/>
        </authorList>
    </citation>
    <scope>NUCLEOTIDE SEQUENCE</scope>
</reference>
<dbReference type="EMBL" id="GBXM01018739">
    <property type="protein sequence ID" value="JAH89838.1"/>
    <property type="molecule type" value="Transcribed_RNA"/>
</dbReference>
<accession>A0A0E9WK39</accession>
<evidence type="ECO:0000313" key="1">
    <source>
        <dbReference type="EMBL" id="JAH89838.1"/>
    </source>
</evidence>
<name>A0A0E9WK39_ANGAN</name>
<organism evidence="1">
    <name type="scientific">Anguilla anguilla</name>
    <name type="common">European freshwater eel</name>
    <name type="synonym">Muraena anguilla</name>
    <dbReference type="NCBI Taxonomy" id="7936"/>
    <lineage>
        <taxon>Eukaryota</taxon>
        <taxon>Metazoa</taxon>
        <taxon>Chordata</taxon>
        <taxon>Craniata</taxon>
        <taxon>Vertebrata</taxon>
        <taxon>Euteleostomi</taxon>
        <taxon>Actinopterygii</taxon>
        <taxon>Neopterygii</taxon>
        <taxon>Teleostei</taxon>
        <taxon>Anguilliformes</taxon>
        <taxon>Anguillidae</taxon>
        <taxon>Anguilla</taxon>
    </lineage>
</organism>
<sequence>MNHCLPRIFACKLLIKNRYSVFDNRYSITKHNIVILKCIDIFLHP</sequence>
<protein>
    <submittedName>
        <fullName evidence="1">Uncharacterized protein</fullName>
    </submittedName>
</protein>